<proteinExistence type="predicted"/>
<dbReference type="AlphaFoldDB" id="A0A2J0Q6E9"/>
<dbReference type="Proteomes" id="UP000228496">
    <property type="component" value="Unassembled WGS sequence"/>
</dbReference>
<organism evidence="1 2">
    <name type="scientific">Candidatus Yanofskybacteria bacterium CG10_big_fil_rev_8_21_14_0_10_36_16</name>
    <dbReference type="NCBI Taxonomy" id="1975096"/>
    <lineage>
        <taxon>Bacteria</taxon>
        <taxon>Candidatus Yanofskyibacteriota</taxon>
    </lineage>
</organism>
<dbReference type="CDD" id="cd14667">
    <property type="entry name" value="3D_containing_proteins"/>
    <property type="match status" value="1"/>
</dbReference>
<sequence length="204" mass="22933">MNIKLRIFSGIVTIILLFVTIVPKQADAGLLSWFKDAIKGPEESKNTASHEDVYMDPGILFALRKTTEKENNKLDMIQGNSLIQFSNPFGADILQNTAYISASNTVVIRELTIPASAYSSTPDQTDDSPFITAMGTTVRDGIIAANFLPFGTKIKIPDVYGDKIFVVEDRMNRRYWHKIDIWFPDRQSALQFGLRTVRIQVLES</sequence>
<comment type="caution">
    <text evidence="1">The sequence shown here is derived from an EMBL/GenBank/DDBJ whole genome shotgun (WGS) entry which is preliminary data.</text>
</comment>
<evidence type="ECO:0000313" key="2">
    <source>
        <dbReference type="Proteomes" id="UP000228496"/>
    </source>
</evidence>
<accession>A0A2J0Q6E9</accession>
<reference evidence="1 2" key="1">
    <citation type="submission" date="2017-09" db="EMBL/GenBank/DDBJ databases">
        <title>Depth-based differentiation of microbial function through sediment-hosted aquifers and enrichment of novel symbionts in the deep terrestrial subsurface.</title>
        <authorList>
            <person name="Probst A.J."/>
            <person name="Ladd B."/>
            <person name="Jarett J.K."/>
            <person name="Geller-Mcgrath D.E."/>
            <person name="Sieber C.M."/>
            <person name="Emerson J.B."/>
            <person name="Anantharaman K."/>
            <person name="Thomas B.C."/>
            <person name="Malmstrom R."/>
            <person name="Stieglmeier M."/>
            <person name="Klingl A."/>
            <person name="Woyke T."/>
            <person name="Ryan C.M."/>
            <person name="Banfield J.F."/>
        </authorList>
    </citation>
    <scope>NUCLEOTIDE SEQUENCE [LARGE SCALE GENOMIC DNA]</scope>
    <source>
        <strain evidence="1">CG10_big_fil_rev_8_21_14_0_10_36_16</strain>
    </source>
</reference>
<evidence type="ECO:0000313" key="1">
    <source>
        <dbReference type="EMBL" id="PJE50377.1"/>
    </source>
</evidence>
<protein>
    <recommendedName>
        <fullName evidence="3">3D domain-containing protein</fullName>
    </recommendedName>
</protein>
<dbReference type="InterPro" id="IPR059180">
    <property type="entry name" value="3D_YorM"/>
</dbReference>
<evidence type="ECO:0008006" key="3">
    <source>
        <dbReference type="Google" id="ProtNLM"/>
    </source>
</evidence>
<gene>
    <name evidence="1" type="ORF">COV29_04365</name>
</gene>
<dbReference type="EMBL" id="PCXQ01000007">
    <property type="protein sequence ID" value="PJE50377.1"/>
    <property type="molecule type" value="Genomic_DNA"/>
</dbReference>
<name>A0A2J0Q6E9_9BACT</name>